<feature type="domain" description="DNA-directed RNA polymerase subunit 2 hybrid-binding" evidence="8">
    <location>
        <begin position="773"/>
        <end position="970"/>
    </location>
</feature>
<dbReference type="CDD" id="cd00653">
    <property type="entry name" value="RNA_pol_B_RPB2"/>
    <property type="match status" value="1"/>
</dbReference>
<keyword evidence="3 13" id="KW-0808">Transferase</keyword>
<dbReference type="InterPro" id="IPR010243">
    <property type="entry name" value="RNA_pol_bsu_bac"/>
</dbReference>
<dbReference type="NCBIfam" id="NF001616">
    <property type="entry name" value="PRK00405.1"/>
    <property type="match status" value="1"/>
</dbReference>
<dbReference type="Pfam" id="PF04561">
    <property type="entry name" value="RNA_pol_Rpb2_2"/>
    <property type="match status" value="2"/>
</dbReference>
<dbReference type="InterPro" id="IPR037033">
    <property type="entry name" value="DNA-dir_RNAP_su2_hyb_sf"/>
</dbReference>
<evidence type="ECO:0000256" key="4">
    <source>
        <dbReference type="ARBA" id="ARBA00022695"/>
    </source>
</evidence>
<evidence type="ECO:0000259" key="8">
    <source>
        <dbReference type="Pfam" id="PF00562"/>
    </source>
</evidence>
<dbReference type="Pfam" id="PF04565">
    <property type="entry name" value="RNA_pol_Rpb2_3"/>
    <property type="match status" value="1"/>
</dbReference>
<dbReference type="GO" id="GO:0000428">
    <property type="term" value="C:DNA-directed RNA polymerase complex"/>
    <property type="evidence" value="ECO:0007669"/>
    <property type="project" value="UniProtKB-KW"/>
</dbReference>
<comment type="similarity">
    <text evidence="7">Belongs to the RNA polymerase beta chain family.</text>
</comment>
<gene>
    <name evidence="13" type="primary">rpoB</name>
</gene>
<dbReference type="EMBL" id="KT006960">
    <property type="protein sequence ID" value="AKQ01324.1"/>
    <property type="molecule type" value="Genomic_DNA"/>
</dbReference>
<dbReference type="InterPro" id="IPR019462">
    <property type="entry name" value="DNA-dir_RNA_pol_bsu_external_1"/>
</dbReference>
<dbReference type="Gene3D" id="2.40.50.150">
    <property type="match status" value="1"/>
</dbReference>
<evidence type="ECO:0000313" key="13">
    <source>
        <dbReference type="EMBL" id="AKQ01324.1"/>
    </source>
</evidence>
<dbReference type="InterPro" id="IPR007644">
    <property type="entry name" value="RNA_pol_bsu_protrusion"/>
</dbReference>
<dbReference type="Pfam" id="PF10385">
    <property type="entry name" value="RNA_pol_Rpb2_45"/>
    <property type="match status" value="1"/>
</dbReference>
<evidence type="ECO:0000256" key="7">
    <source>
        <dbReference type="RuleBase" id="RU000434"/>
    </source>
</evidence>
<evidence type="ECO:0000256" key="2">
    <source>
        <dbReference type="ARBA" id="ARBA00022478"/>
    </source>
</evidence>
<dbReference type="Gene3D" id="2.30.150.10">
    <property type="entry name" value="DNA-directed RNA polymerase, beta subunit, external 1 domain"/>
    <property type="match status" value="1"/>
</dbReference>
<feature type="domain" description="RNA polymerase Rpb2" evidence="9">
    <location>
        <begin position="358"/>
        <end position="471"/>
    </location>
</feature>
<dbReference type="InterPro" id="IPR007642">
    <property type="entry name" value="RNA_pol_Rpb2_2"/>
</dbReference>
<dbReference type="Pfam" id="PF04563">
    <property type="entry name" value="RNA_pol_Rpb2_1"/>
    <property type="match status" value="1"/>
</dbReference>
<keyword evidence="2 13" id="KW-0240">DNA-directed RNA polymerase</keyword>
<dbReference type="InterPro" id="IPR042107">
    <property type="entry name" value="DNA-dir_RNA_pol_bsu_ext_1_sf"/>
</dbReference>
<feature type="domain" description="RNA polymerase Rpb2" evidence="9">
    <location>
        <begin position="150"/>
        <end position="242"/>
    </location>
</feature>
<dbReference type="Pfam" id="PF00562">
    <property type="entry name" value="RNA_pol_Rpb2_6"/>
    <property type="match status" value="1"/>
</dbReference>
<evidence type="ECO:0000256" key="3">
    <source>
        <dbReference type="ARBA" id="ARBA00022679"/>
    </source>
</evidence>
<evidence type="ECO:0000256" key="1">
    <source>
        <dbReference type="ARBA" id="ARBA00012418"/>
    </source>
</evidence>
<feature type="domain" description="RNA polymerase beta subunit protrusion" evidence="10">
    <location>
        <begin position="22"/>
        <end position="517"/>
    </location>
</feature>
<evidence type="ECO:0000259" key="10">
    <source>
        <dbReference type="Pfam" id="PF04563"/>
    </source>
</evidence>
<dbReference type="PANTHER" id="PTHR20856">
    <property type="entry name" value="DNA-DIRECTED RNA POLYMERASE I SUBUNIT 2"/>
    <property type="match status" value="1"/>
</dbReference>
<dbReference type="GO" id="GO:0006351">
    <property type="term" value="P:DNA-templated transcription"/>
    <property type="evidence" value="ECO:0007669"/>
    <property type="project" value="InterPro"/>
</dbReference>
<proteinExistence type="inferred from homology"/>
<dbReference type="Gene3D" id="2.40.50.100">
    <property type="match status" value="1"/>
</dbReference>
<sequence length="1079" mass="120622">MTKTLPVITFGKLASVMPMPHLLDVQTRSFSALLSPDGDSARTDISLERVFREVFPIADVNGNYSLEFVKFAIGDPKYAVEECIERDMTYSAPLKATLRLVVMETLETGVKRPKNIIEKEVYLGELPILTPLGTFVINGAERVVVSQLHRSPGVVFEETVHPNGQRLYSARIIPFRGSWVEFTVDIHDVIYVHIDKKKKFPATALLRAFGYGTNNDILRLFYATKSLDLTQKFEERVLRREVIGALIAEQVANLETADGEPLAREGDELTPERYNALRRAGVKTVRVYTRYATIDLRDDDRPVTVREREELPILAFDVPEPETGEILLEAGKELTENTKKKLVKAGVFKVDVLVTSARAESQLIKNTLTKDPTSTEAEALEQIYALLRPGEAPNLETARAALERLFFNPKRYDLGRVGRYKINQRLKVNVPLTHTVLTEEDFVAIIRYLIELSEGRGYTDDIDHLGNRRVRTVGELIANQFSVGLSRMARLIKERMSINNDPEKITLDDLVNARTVSAVIQAFFGSSQLSQFMDQTNPLAELTHKRRLSALGPGGLTRERAGFEVRDVHYSQYGRMCPIETPEGPNIGLITSLSCYGRVNDLGFIETPYRVVRGGRVTDEIKWLSASEEEEYAVAQANAAVDELGNFTTDLVLCRKRDDYPLLPPSRIDFMDVAPEQLVSIAAALIPFLEHDDANRALMGSNMQRQSVPLLFPRAPLVGTGLEDVVARDSGAVVVARRAGRVSKVTADEIIVDTGVDVGGSGETPLARLMQHDRYRLKKFWRTNQDTAINQRPLIRVGDKVKAEQVIADGPGTEGGQIALGANVTVAFMPWYGHNFEDAIVLSERLVKDDTYSSIHIQELELHVRDTKRGQEEITREIPNVSEESLVDLDERGIVRIGAHVKPGDILVGKITPKGETELSPEEKLLTAIFGEKAKDVKDSSLRVPPGMEGVVIDVKIFSRVEDQVVEKDRGERIGEVRRLENEEKARISAVLFEEVTELLQGQEVALMLKNGTVEEYLPAGTKLTKSTLEEVDLADVDLKTLRVVNKAANERTTRASWRASCRKKTCRSCRTGRRWTSC</sequence>
<evidence type="ECO:0000256" key="5">
    <source>
        <dbReference type="ARBA" id="ARBA00023163"/>
    </source>
</evidence>
<feature type="domain" description="RNA polymerase Rpb2" evidence="11">
    <location>
        <begin position="531"/>
        <end position="599"/>
    </location>
</feature>
<evidence type="ECO:0000259" key="9">
    <source>
        <dbReference type="Pfam" id="PF04561"/>
    </source>
</evidence>
<dbReference type="EC" id="2.7.7.6" evidence="1"/>
<evidence type="ECO:0000259" key="11">
    <source>
        <dbReference type="Pfam" id="PF04565"/>
    </source>
</evidence>
<evidence type="ECO:0000256" key="6">
    <source>
        <dbReference type="ARBA" id="ARBA00048552"/>
    </source>
</evidence>
<dbReference type="GO" id="GO:0003677">
    <property type="term" value="F:DNA binding"/>
    <property type="evidence" value="ECO:0007669"/>
    <property type="project" value="InterPro"/>
</dbReference>
<dbReference type="Gene3D" id="3.90.1100.10">
    <property type="match status" value="2"/>
</dbReference>
<accession>A0A0H4TLA8</accession>
<protein>
    <recommendedName>
        <fullName evidence="1">DNA-directed RNA polymerase</fullName>
        <ecNumber evidence="1">2.7.7.6</ecNumber>
    </recommendedName>
</protein>
<keyword evidence="4 13" id="KW-0548">Nucleotidyltransferase</keyword>
<dbReference type="InterPro" id="IPR014724">
    <property type="entry name" value="RNA_pol_RPB2_OB-fold"/>
</dbReference>
<organism evidence="13">
    <name type="scientific">uncultured Gemmatimonadetes bacterium Rifle_16ft_4_minimus_1650</name>
    <dbReference type="NCBI Taxonomy" id="1665094"/>
    <lineage>
        <taxon>Bacteria</taxon>
        <taxon>Pseudomonadati</taxon>
        <taxon>Gemmatimonadota</taxon>
        <taxon>environmental samples</taxon>
    </lineage>
</organism>
<dbReference type="InterPro" id="IPR007120">
    <property type="entry name" value="DNA-dir_RNAP_su2_dom"/>
</dbReference>
<reference evidence="13" key="1">
    <citation type="journal article" date="2015" name="ISME J.">
        <title>Aquifer environment selects for microbial species cohorts in sediment and groundwater.</title>
        <authorList>
            <person name="Hug L.A."/>
            <person name="Thomas B.C."/>
            <person name="Brown C.T."/>
            <person name="Frischkorn K.R."/>
            <person name="Williams K.H."/>
            <person name="Tringe S.G."/>
            <person name="Banfield J.F."/>
        </authorList>
    </citation>
    <scope>NUCLEOTIDE SEQUENCE</scope>
</reference>
<name>A0A0H4TLA8_9BACT</name>
<dbReference type="GO" id="GO:0032549">
    <property type="term" value="F:ribonucleoside binding"/>
    <property type="evidence" value="ECO:0007669"/>
    <property type="project" value="InterPro"/>
</dbReference>
<dbReference type="GO" id="GO:0003899">
    <property type="term" value="F:DNA-directed RNA polymerase activity"/>
    <property type="evidence" value="ECO:0007669"/>
    <property type="project" value="UniProtKB-EC"/>
</dbReference>
<comment type="catalytic activity">
    <reaction evidence="6">
        <text>RNA(n) + a ribonucleoside 5'-triphosphate = RNA(n+1) + diphosphate</text>
        <dbReference type="Rhea" id="RHEA:21248"/>
        <dbReference type="Rhea" id="RHEA-COMP:14527"/>
        <dbReference type="Rhea" id="RHEA-COMP:17342"/>
        <dbReference type="ChEBI" id="CHEBI:33019"/>
        <dbReference type="ChEBI" id="CHEBI:61557"/>
        <dbReference type="ChEBI" id="CHEBI:140395"/>
        <dbReference type="EC" id="2.7.7.6"/>
    </reaction>
</comment>
<dbReference type="NCBIfam" id="TIGR02013">
    <property type="entry name" value="rpoB"/>
    <property type="match status" value="1"/>
</dbReference>
<dbReference type="Gene3D" id="2.40.270.10">
    <property type="entry name" value="DNA-directed RNA polymerase, subunit 2, domain 6"/>
    <property type="match status" value="1"/>
</dbReference>
<dbReference type="InterPro" id="IPR037034">
    <property type="entry name" value="RNA_pol_Rpb2_2_sf"/>
</dbReference>
<evidence type="ECO:0000259" key="12">
    <source>
        <dbReference type="Pfam" id="PF10385"/>
    </source>
</evidence>
<dbReference type="AlphaFoldDB" id="A0A0H4TLA8"/>
<dbReference type="InterPro" id="IPR015712">
    <property type="entry name" value="DNA-dir_RNA_pol_su2"/>
</dbReference>
<dbReference type="SUPFAM" id="SSF64484">
    <property type="entry name" value="beta and beta-prime subunits of DNA dependent RNA-polymerase"/>
    <property type="match status" value="1"/>
</dbReference>
<dbReference type="Gene3D" id="3.90.1110.10">
    <property type="entry name" value="RNA polymerase Rpb2, domain 2"/>
    <property type="match status" value="2"/>
</dbReference>
<feature type="domain" description="DNA-directed RNA polymerase beta subunit external 1" evidence="12">
    <location>
        <begin position="609"/>
        <end position="674"/>
    </location>
</feature>
<keyword evidence="5" id="KW-0804">Transcription</keyword>
<dbReference type="InterPro" id="IPR007645">
    <property type="entry name" value="RNA_pol_Rpb2_3"/>
</dbReference>